<reference evidence="2 3" key="1">
    <citation type="submission" date="2023-07" db="EMBL/GenBank/DDBJ databases">
        <authorList>
            <person name="Kim M.K."/>
        </authorList>
    </citation>
    <scope>NUCLEOTIDE SEQUENCE [LARGE SCALE GENOMIC DNA]</scope>
    <source>
        <strain evidence="2 3">KR1UV-12</strain>
    </source>
</reference>
<name>A0ABT9EGA0_9SPHN</name>
<protein>
    <submittedName>
        <fullName evidence="2">PEPxxWA-CTERM sorting domain-containing protein</fullName>
    </submittedName>
</protein>
<dbReference type="InterPro" id="IPR013424">
    <property type="entry name" value="Ice-binding_C"/>
</dbReference>
<dbReference type="NCBIfam" id="NF035944">
    <property type="entry name" value="PEPxxWA-CTERM"/>
    <property type="match status" value="1"/>
</dbReference>
<evidence type="ECO:0000313" key="3">
    <source>
        <dbReference type="Proteomes" id="UP001230685"/>
    </source>
</evidence>
<dbReference type="Pfam" id="PF07589">
    <property type="entry name" value="PEP-CTERM"/>
    <property type="match status" value="1"/>
</dbReference>
<dbReference type="NCBIfam" id="TIGR02595">
    <property type="entry name" value="PEP_CTERM"/>
    <property type="match status" value="1"/>
</dbReference>
<evidence type="ECO:0000259" key="1">
    <source>
        <dbReference type="Pfam" id="PF07589"/>
    </source>
</evidence>
<dbReference type="RefSeq" id="WP_305171444.1">
    <property type="nucleotide sequence ID" value="NZ_JAUUDS010000001.1"/>
</dbReference>
<evidence type="ECO:0000313" key="2">
    <source>
        <dbReference type="EMBL" id="MDP1025865.1"/>
    </source>
</evidence>
<gene>
    <name evidence="2" type="ORF">Q5H91_01430</name>
</gene>
<sequence>MIDGRTYDFDSDPASINGCTDAALCEIHTGLDRSDSTTAMIVRVSNAATGTNLAGSATDPLTVDTTHVTDATFARLTSYRVAVMSAVPEPQSWALMLAGFGLTGAALRRWRGRPAAVAA</sequence>
<dbReference type="EMBL" id="JAUUDS010000001">
    <property type="protein sequence ID" value="MDP1025865.1"/>
    <property type="molecule type" value="Genomic_DNA"/>
</dbReference>
<keyword evidence="3" id="KW-1185">Reference proteome</keyword>
<comment type="caution">
    <text evidence="2">The sequence shown here is derived from an EMBL/GenBank/DDBJ whole genome shotgun (WGS) entry which is preliminary data.</text>
</comment>
<dbReference type="Proteomes" id="UP001230685">
    <property type="component" value="Unassembled WGS sequence"/>
</dbReference>
<feature type="domain" description="Ice-binding protein C-terminal" evidence="1">
    <location>
        <begin position="86"/>
        <end position="109"/>
    </location>
</feature>
<proteinExistence type="predicted"/>
<accession>A0ABT9EGA0</accession>
<organism evidence="2 3">
    <name type="scientific">Sphingomonas aurea</name>
    <dbReference type="NCBI Taxonomy" id="3063994"/>
    <lineage>
        <taxon>Bacteria</taxon>
        <taxon>Pseudomonadati</taxon>
        <taxon>Pseudomonadota</taxon>
        <taxon>Alphaproteobacteria</taxon>
        <taxon>Sphingomonadales</taxon>
        <taxon>Sphingomonadaceae</taxon>
        <taxon>Sphingomonas</taxon>
    </lineage>
</organism>